<dbReference type="AlphaFoldDB" id="A0AAE3NTI5"/>
<keyword evidence="2 10" id="KW-0436">Ligase</keyword>
<dbReference type="Gene3D" id="3.40.50.12780">
    <property type="entry name" value="N-terminal domain of ligase-like"/>
    <property type="match status" value="1"/>
</dbReference>
<evidence type="ECO:0000256" key="5">
    <source>
        <dbReference type="ARBA" id="ARBA00051915"/>
    </source>
</evidence>
<dbReference type="Pfam" id="PF00501">
    <property type="entry name" value="AMP-binding"/>
    <property type="match status" value="1"/>
</dbReference>
<dbReference type="GO" id="GO:0006631">
    <property type="term" value="P:fatty acid metabolic process"/>
    <property type="evidence" value="ECO:0007669"/>
    <property type="project" value="UniProtKB-KW"/>
</dbReference>
<dbReference type="InterPro" id="IPR045851">
    <property type="entry name" value="AMP-bd_C_sf"/>
</dbReference>
<evidence type="ECO:0000259" key="9">
    <source>
        <dbReference type="Pfam" id="PF13193"/>
    </source>
</evidence>
<dbReference type="Gene3D" id="3.30.300.30">
    <property type="match status" value="1"/>
</dbReference>
<feature type="domain" description="AMP-binding enzyme C-terminal" evidence="9">
    <location>
        <begin position="451"/>
        <end position="525"/>
    </location>
</feature>
<evidence type="ECO:0000259" key="8">
    <source>
        <dbReference type="Pfam" id="PF00501"/>
    </source>
</evidence>
<dbReference type="NCBIfam" id="NF004837">
    <property type="entry name" value="PRK06187.1"/>
    <property type="match status" value="1"/>
</dbReference>
<proteinExistence type="inferred from homology"/>
<dbReference type="RefSeq" id="WP_275567882.1">
    <property type="nucleotide sequence ID" value="NZ_JARGYC010000033.1"/>
</dbReference>
<evidence type="ECO:0000256" key="1">
    <source>
        <dbReference type="ARBA" id="ARBA00006432"/>
    </source>
</evidence>
<dbReference type="PANTHER" id="PTHR43859:SF4">
    <property type="entry name" value="BUTANOATE--COA LIGASE AAE1-RELATED"/>
    <property type="match status" value="1"/>
</dbReference>
<dbReference type="FunFam" id="3.30.300.30:FF:000008">
    <property type="entry name" value="2,3-dihydroxybenzoate-AMP ligase"/>
    <property type="match status" value="1"/>
</dbReference>
<dbReference type="PROSITE" id="PS00455">
    <property type="entry name" value="AMP_BINDING"/>
    <property type="match status" value="1"/>
</dbReference>
<evidence type="ECO:0000313" key="10">
    <source>
        <dbReference type="EMBL" id="MDF0601741.1"/>
    </source>
</evidence>
<dbReference type="PANTHER" id="PTHR43859">
    <property type="entry name" value="ACYL-ACTIVATING ENZYME"/>
    <property type="match status" value="1"/>
</dbReference>
<accession>A0AAE3NTI5</accession>
<dbReference type="Proteomes" id="UP001220964">
    <property type="component" value="Unassembled WGS sequence"/>
</dbReference>
<comment type="similarity">
    <text evidence="1">Belongs to the ATP-dependent AMP-binding enzyme family.</text>
</comment>
<feature type="domain" description="AMP-dependent synthetase/ligase" evidence="8">
    <location>
        <begin position="31"/>
        <end position="399"/>
    </location>
</feature>
<sequence length="543" mass="58762">MLGQMMHRPLRIADILTFAEELHGDAGIVSSTVEGGRHWQSYRETGARARRLAKALARLGIGAGDRVATLAWNGYRHMELYYGVPGIGAVCHTLNPRLSAEQAVYIVGHAEDRALFLDLTFVPLVEKLAAHFPAEMTYVIMTDRAHMPETSLPGALCYEELLAAEDDGFDWPDLAEETAAGLCYTSGTTGNPKGSLFTHRSMVLHAFTVCIVMQDAMRAGRRLLPVVPLFHANAWGMAHAGPLAGATLVMPGPHLDGASVFELMQAERVFSAWGVPTVWLGLMDEIARRDRLPEGFGEVVIGGSAAAPSLIRAFEERGVDVVHAWGMTEMSPIGTTTKLGPAAAEVPLEERLRLKSFQGRRAFGVDLKIVGEDGTRQPHDGQAVGELFVRGNTVVSGYFRNEDASAAAIDAEGWFGTGDVAAITPEGFLNITDRTKDLIKSGGEWISSIDVENMAIAHPDIANAAVIAVPHPRWGERPVLIAVPAEGRVPDTADLLRHLGEHLAKWQLPDDVIYVDDLPLTATGKVSKLTLRQMYGDHKLPGT</sequence>
<dbReference type="EMBL" id="JARGYC010000033">
    <property type="protein sequence ID" value="MDF0601741.1"/>
    <property type="molecule type" value="Genomic_DNA"/>
</dbReference>
<evidence type="ECO:0000256" key="6">
    <source>
        <dbReference type="ARBA" id="ARBA00066616"/>
    </source>
</evidence>
<protein>
    <recommendedName>
        <fullName evidence="7">3-methylmercaptopropionyl-CoA ligase</fullName>
        <ecNumber evidence="6">6.2.1.44</ecNumber>
    </recommendedName>
</protein>
<comment type="caution">
    <text evidence="10">The sequence shown here is derived from an EMBL/GenBank/DDBJ whole genome shotgun (WGS) entry which is preliminary data.</text>
</comment>
<dbReference type="CDD" id="cd12119">
    <property type="entry name" value="ttLC_FACS_AlkK_like"/>
    <property type="match status" value="1"/>
</dbReference>
<keyword evidence="3" id="KW-0276">Fatty acid metabolism</keyword>
<keyword evidence="4" id="KW-0443">Lipid metabolism</keyword>
<dbReference type="GO" id="GO:0016874">
    <property type="term" value="F:ligase activity"/>
    <property type="evidence" value="ECO:0007669"/>
    <property type="project" value="UniProtKB-KW"/>
</dbReference>
<dbReference type="Pfam" id="PF13193">
    <property type="entry name" value="AMP-binding_C"/>
    <property type="match status" value="1"/>
</dbReference>
<dbReference type="SUPFAM" id="SSF56801">
    <property type="entry name" value="Acetyl-CoA synthetase-like"/>
    <property type="match status" value="1"/>
</dbReference>
<dbReference type="InterPro" id="IPR000873">
    <property type="entry name" value="AMP-dep_synth/lig_dom"/>
</dbReference>
<keyword evidence="11" id="KW-1185">Reference proteome</keyword>
<comment type="catalytic activity">
    <reaction evidence="5">
        <text>3-(methylsulfanyl)propanoate + ATP + CoA = 3-(methylsulfanyl)propanoyl-CoA + AMP + diphosphate</text>
        <dbReference type="Rhea" id="RHEA:43052"/>
        <dbReference type="ChEBI" id="CHEBI:30616"/>
        <dbReference type="ChEBI" id="CHEBI:33019"/>
        <dbReference type="ChEBI" id="CHEBI:49016"/>
        <dbReference type="ChEBI" id="CHEBI:57287"/>
        <dbReference type="ChEBI" id="CHEBI:82815"/>
        <dbReference type="ChEBI" id="CHEBI:456215"/>
        <dbReference type="EC" id="6.2.1.44"/>
    </reaction>
    <physiologicalReaction direction="left-to-right" evidence="5">
        <dbReference type="Rhea" id="RHEA:43053"/>
    </physiologicalReaction>
</comment>
<dbReference type="InterPro" id="IPR042099">
    <property type="entry name" value="ANL_N_sf"/>
</dbReference>
<evidence type="ECO:0000313" key="11">
    <source>
        <dbReference type="Proteomes" id="UP001220964"/>
    </source>
</evidence>
<evidence type="ECO:0000256" key="2">
    <source>
        <dbReference type="ARBA" id="ARBA00022598"/>
    </source>
</evidence>
<evidence type="ECO:0000256" key="4">
    <source>
        <dbReference type="ARBA" id="ARBA00023098"/>
    </source>
</evidence>
<dbReference type="InterPro" id="IPR020845">
    <property type="entry name" value="AMP-binding_CS"/>
</dbReference>
<dbReference type="InterPro" id="IPR025110">
    <property type="entry name" value="AMP-bd_C"/>
</dbReference>
<gene>
    <name evidence="10" type="ORF">P1J78_13430</name>
</gene>
<reference evidence="10" key="1">
    <citation type="submission" date="2023-03" db="EMBL/GenBank/DDBJ databases">
        <title>Multiphase analysis and comparison of six strains from genera Psychromarinibacter, Lutimaribacter, and Maritimibacter, including a novel species: Psychromarinibacter sediminicola sp. nov.</title>
        <authorList>
            <person name="Wang Y.-H."/>
            <person name="Ye M.-Q."/>
            <person name="Du Z.-J."/>
        </authorList>
    </citation>
    <scope>NUCLEOTIDE SEQUENCE</scope>
    <source>
        <strain evidence="10">C21-152</strain>
    </source>
</reference>
<name>A0AAE3NTI5_9RHOB</name>
<evidence type="ECO:0000256" key="7">
    <source>
        <dbReference type="ARBA" id="ARBA00067668"/>
    </source>
</evidence>
<evidence type="ECO:0000256" key="3">
    <source>
        <dbReference type="ARBA" id="ARBA00022832"/>
    </source>
</evidence>
<dbReference type="EC" id="6.2.1.44" evidence="6"/>
<organism evidence="10 11">
    <name type="scientific">Psychromarinibacter sediminicola</name>
    <dbReference type="NCBI Taxonomy" id="3033385"/>
    <lineage>
        <taxon>Bacteria</taxon>
        <taxon>Pseudomonadati</taxon>
        <taxon>Pseudomonadota</taxon>
        <taxon>Alphaproteobacteria</taxon>
        <taxon>Rhodobacterales</taxon>
        <taxon>Paracoccaceae</taxon>
        <taxon>Psychromarinibacter</taxon>
    </lineage>
</organism>